<accession>A0A4S2KP21</accession>
<protein>
    <submittedName>
        <fullName evidence="2">Uncharacterized protein</fullName>
    </submittedName>
</protein>
<feature type="region of interest" description="Disordered" evidence="1">
    <location>
        <begin position="1"/>
        <end position="51"/>
    </location>
</feature>
<dbReference type="EMBL" id="QBLH01001610">
    <property type="protein sequence ID" value="TGZ51553.1"/>
    <property type="molecule type" value="Genomic_DNA"/>
</dbReference>
<proteinExistence type="predicted"/>
<comment type="caution">
    <text evidence="2">The sequence shown here is derived from an EMBL/GenBank/DDBJ whole genome shotgun (WGS) entry which is preliminary data.</text>
</comment>
<evidence type="ECO:0000313" key="2">
    <source>
        <dbReference type="EMBL" id="TGZ51553.1"/>
    </source>
</evidence>
<evidence type="ECO:0000256" key="1">
    <source>
        <dbReference type="SAM" id="MobiDB-lite"/>
    </source>
</evidence>
<gene>
    <name evidence="2" type="ORF">DBV15_12259</name>
</gene>
<dbReference type="PANTHER" id="PTHR33053:SF25">
    <property type="entry name" value="TRANSPOSASE DOMAIN-CONTAINING PROTEIN"/>
    <property type="match status" value="1"/>
</dbReference>
<evidence type="ECO:0000313" key="3">
    <source>
        <dbReference type="Proteomes" id="UP000310200"/>
    </source>
</evidence>
<dbReference type="Proteomes" id="UP000310200">
    <property type="component" value="Unassembled WGS sequence"/>
</dbReference>
<dbReference type="PANTHER" id="PTHR33053">
    <property type="entry name" value="PROTEIN, PUTATIVE-RELATED"/>
    <property type="match status" value="1"/>
</dbReference>
<sequence>MSGVPNARNTRSRYHGGAIKAGGQRTNRTANKGRRRIQGVARSGTQPTVSGPEVGEALELYHVFADMYDHRSKRRRARHAKREVTQRMKVLLDDFSHLSRSNSDSSSINTASGDIIRYDNTNGNNFYSVNTDNCNTVDNNMNNDELDPNIDNTHSTDDSNEVLNHFLQNDIEKEIYLLTNLREWAMKGVSFVKVDNLLKILRTLFPNLPKSCKSLLHTPRKTVTVALGNGQFFYKGIRKNIDERLLEQYFADHQEIIIDVNIDGLNPFESTNDCFWPIIGCFEDDPQPFIIAVYFGKGKPCDMETFLGQYVEEVKELQEQEFLLEWFHNLGWMPYT</sequence>
<name>A0A4S2KP21_9HYME</name>
<keyword evidence="3" id="KW-1185">Reference proteome</keyword>
<organism evidence="2 3">
    <name type="scientific">Temnothorax longispinosus</name>
    <dbReference type="NCBI Taxonomy" id="300112"/>
    <lineage>
        <taxon>Eukaryota</taxon>
        <taxon>Metazoa</taxon>
        <taxon>Ecdysozoa</taxon>
        <taxon>Arthropoda</taxon>
        <taxon>Hexapoda</taxon>
        <taxon>Insecta</taxon>
        <taxon>Pterygota</taxon>
        <taxon>Neoptera</taxon>
        <taxon>Endopterygota</taxon>
        <taxon>Hymenoptera</taxon>
        <taxon>Apocrita</taxon>
        <taxon>Aculeata</taxon>
        <taxon>Formicoidea</taxon>
        <taxon>Formicidae</taxon>
        <taxon>Myrmicinae</taxon>
        <taxon>Temnothorax</taxon>
    </lineage>
</organism>
<dbReference type="AlphaFoldDB" id="A0A4S2KP21"/>
<dbReference type="STRING" id="300112.A0A4S2KP21"/>
<reference evidence="2 3" key="1">
    <citation type="journal article" date="2019" name="Philos. Trans. R. Soc. Lond., B, Biol. Sci.">
        <title>Ant behaviour and brain gene expression of defending hosts depend on the ecological success of the intruding social parasite.</title>
        <authorList>
            <person name="Kaur R."/>
            <person name="Stoldt M."/>
            <person name="Jongepier E."/>
            <person name="Feldmeyer B."/>
            <person name="Menzel F."/>
            <person name="Bornberg-Bauer E."/>
            <person name="Foitzik S."/>
        </authorList>
    </citation>
    <scope>NUCLEOTIDE SEQUENCE [LARGE SCALE GENOMIC DNA]</scope>
    <source>
        <tissue evidence="2">Whole body</tissue>
    </source>
</reference>